<evidence type="ECO:0000256" key="1">
    <source>
        <dbReference type="SAM" id="MobiDB-lite"/>
    </source>
</evidence>
<name>A0ABV5ALG9_9BACL</name>
<comment type="caution">
    <text evidence="3">The sequence shown here is derived from an EMBL/GenBank/DDBJ whole genome shotgun (WGS) entry which is preliminary data.</text>
</comment>
<proteinExistence type="predicted"/>
<reference evidence="3 4" key="1">
    <citation type="journal article" date="2024" name="Int. J. Mol. Sci.">
        <title>Exploration of Alicyclobacillus spp. Genome in Search of Antibiotic Resistance.</title>
        <authorList>
            <person name="Bucka-Kolendo J."/>
            <person name="Kiousi D.E."/>
            <person name="Dekowska A."/>
            <person name="Mikolajczuk-Szczyrba A."/>
            <person name="Karadedos D.M."/>
            <person name="Michael P."/>
            <person name="Galanis A."/>
            <person name="Sokolowska B."/>
        </authorList>
    </citation>
    <scope>NUCLEOTIDE SEQUENCE [LARGE SCALE GENOMIC DNA]</scope>
    <source>
        <strain evidence="3 4">KKP 3000</strain>
    </source>
</reference>
<keyword evidence="2" id="KW-0812">Transmembrane</keyword>
<gene>
    <name evidence="3" type="ORF">KKP3000_001854</name>
</gene>
<organism evidence="3 4">
    <name type="scientific">Alicyclobacillus fastidiosus</name>
    <dbReference type="NCBI Taxonomy" id="392011"/>
    <lineage>
        <taxon>Bacteria</taxon>
        <taxon>Bacillati</taxon>
        <taxon>Bacillota</taxon>
        <taxon>Bacilli</taxon>
        <taxon>Bacillales</taxon>
        <taxon>Alicyclobacillaceae</taxon>
        <taxon>Alicyclobacillus</taxon>
    </lineage>
</organism>
<dbReference type="Pfam" id="PF10779">
    <property type="entry name" value="XhlA"/>
    <property type="match status" value="1"/>
</dbReference>
<dbReference type="Proteomes" id="UP001579974">
    <property type="component" value="Unassembled WGS sequence"/>
</dbReference>
<evidence type="ECO:0000256" key="2">
    <source>
        <dbReference type="SAM" id="Phobius"/>
    </source>
</evidence>
<keyword evidence="4" id="KW-1185">Reference proteome</keyword>
<evidence type="ECO:0000313" key="4">
    <source>
        <dbReference type="Proteomes" id="UP001579974"/>
    </source>
</evidence>
<keyword evidence="2" id="KW-1133">Transmembrane helix</keyword>
<dbReference type="RefSeq" id="WP_275474226.1">
    <property type="nucleotide sequence ID" value="NZ_CP162940.1"/>
</dbReference>
<dbReference type="EMBL" id="JBDXSU010000026">
    <property type="protein sequence ID" value="MFB5192645.1"/>
    <property type="molecule type" value="Genomic_DNA"/>
</dbReference>
<keyword evidence="2" id="KW-0472">Membrane</keyword>
<protein>
    <submittedName>
        <fullName evidence="3">Hemolysin XhlA family protein</fullName>
    </submittedName>
</protein>
<accession>A0ABV5ALG9</accession>
<sequence length="82" mass="9337">MDNEQVPKWAVDMIERLARIETTLQQSSKTDEIAVSADSRSKENERRLNKLEESHTWLWRTVGASVITGAVAVIVDFATRIH</sequence>
<evidence type="ECO:0000313" key="3">
    <source>
        <dbReference type="EMBL" id="MFB5192645.1"/>
    </source>
</evidence>
<feature type="compositionally biased region" description="Basic and acidic residues" evidence="1">
    <location>
        <begin position="39"/>
        <end position="49"/>
    </location>
</feature>
<feature type="transmembrane region" description="Helical" evidence="2">
    <location>
        <begin position="57"/>
        <end position="78"/>
    </location>
</feature>
<feature type="region of interest" description="Disordered" evidence="1">
    <location>
        <begin position="30"/>
        <end position="49"/>
    </location>
</feature>
<dbReference type="InterPro" id="IPR019715">
    <property type="entry name" value="Haemolysin_XhlA"/>
</dbReference>